<keyword evidence="5" id="KW-0436">Ligase</keyword>
<sequence>MKYQKPKGTRDLFGRELERIRAVCDAGRAFFQKHGYREIVTPTFEFADLFTRSIGEHTDIVEKETYTFAVGKKVYELRPEGTASVLRALIENKIPLPSRLMYIGPMYRKEKPQKGRYREFLQIGIELIGEGEPLYDAEMIEQGQKFLDAVGAENVSIEINSIGCPACRAQYKEVLLADLDARRAELCNDCRRRLQRNFLRIFDCKKEVCSRILDEAPKITDHLCADCAEHYARMKEYLNVFAVTYIENKKLVRGLDYYTRTVFEFKHHLLGAQDTVLAGGRYDLLMKELGGRDAPALGWAMGIERLLLTMPAHLPPIRKKLVFYTAILGVKQLKRALQLRDAIHERGYVCINGSPNTVLKQQMKRAHRAGVDYAIIYGAEEAQRRICIVRNMTSGKQHEIPLESFTTFLESL</sequence>
<evidence type="ECO:0000313" key="8">
    <source>
        <dbReference type="EMBL" id="KPK69645.1"/>
    </source>
</evidence>
<feature type="binding site" evidence="6">
    <location>
        <position position="126"/>
    </location>
    <ligand>
        <name>L-histidine</name>
        <dbReference type="ChEBI" id="CHEBI:57595"/>
    </ligand>
</feature>
<gene>
    <name evidence="5" type="primary">hisS</name>
    <name evidence="8" type="ORF">AMJ87_10150</name>
</gene>
<comment type="caution">
    <text evidence="8">The sequence shown here is derived from an EMBL/GenBank/DDBJ whole genome shotgun (WGS) entry which is preliminary data.</text>
</comment>
<feature type="binding site" evidence="6">
    <location>
        <begin position="257"/>
        <end position="258"/>
    </location>
    <ligand>
        <name>L-histidine</name>
        <dbReference type="ChEBI" id="CHEBI:57595"/>
    </ligand>
</feature>
<dbReference type="SUPFAM" id="SSF55681">
    <property type="entry name" value="Class II aaRS and biotin synthetases"/>
    <property type="match status" value="1"/>
</dbReference>
<accession>A0A0S8GCT6</accession>
<evidence type="ECO:0000256" key="1">
    <source>
        <dbReference type="ARBA" id="ARBA00008226"/>
    </source>
</evidence>
<dbReference type="Pfam" id="PF13393">
    <property type="entry name" value="tRNA-synt_His"/>
    <property type="match status" value="1"/>
</dbReference>
<feature type="binding site" evidence="6">
    <location>
        <position position="253"/>
    </location>
    <ligand>
        <name>L-histidine</name>
        <dbReference type="ChEBI" id="CHEBI:57595"/>
    </ligand>
</feature>
<evidence type="ECO:0000256" key="4">
    <source>
        <dbReference type="ARBA" id="ARBA00047639"/>
    </source>
</evidence>
<evidence type="ECO:0000256" key="2">
    <source>
        <dbReference type="ARBA" id="ARBA00022741"/>
    </source>
</evidence>
<keyword evidence="5" id="KW-0648">Protein biosynthesis</keyword>
<dbReference type="InterPro" id="IPR015807">
    <property type="entry name" value="His-tRNA-ligase"/>
</dbReference>
<name>A0A0S8GCT6_UNCW3</name>
<feature type="binding site" evidence="6">
    <location>
        <begin position="80"/>
        <end position="82"/>
    </location>
    <ligand>
        <name>L-histidine</name>
        <dbReference type="ChEBI" id="CHEBI:57595"/>
    </ligand>
</feature>
<dbReference type="PANTHER" id="PTHR43707">
    <property type="entry name" value="HISTIDYL-TRNA SYNTHETASE"/>
    <property type="match status" value="1"/>
</dbReference>
<feature type="domain" description="Aminoacyl-transfer RNA synthetases class-II family profile" evidence="7">
    <location>
        <begin position="28"/>
        <end position="310"/>
    </location>
</feature>
<dbReference type="InterPro" id="IPR004516">
    <property type="entry name" value="HisRS/HisZ"/>
</dbReference>
<feature type="binding site" evidence="6">
    <location>
        <position position="108"/>
    </location>
    <ligand>
        <name>L-histidine</name>
        <dbReference type="ChEBI" id="CHEBI:57595"/>
    </ligand>
</feature>
<keyword evidence="2 5" id="KW-0547">Nucleotide-binding</keyword>
<keyword evidence="3 5" id="KW-0030">Aminoacyl-tRNA synthetase</keyword>
<comment type="similarity">
    <text evidence="1 5">Belongs to the class-II aminoacyl-tRNA synthetase family.</text>
</comment>
<dbReference type="PATRIC" id="fig|1703780.3.peg.1175"/>
<dbReference type="Proteomes" id="UP000051096">
    <property type="component" value="Unassembled WGS sequence"/>
</dbReference>
<dbReference type="PROSITE" id="PS50862">
    <property type="entry name" value="AA_TRNA_LIGASE_II"/>
    <property type="match status" value="1"/>
</dbReference>
<keyword evidence="5" id="KW-0067">ATP-binding</keyword>
<proteinExistence type="inferred from homology"/>
<dbReference type="SUPFAM" id="SSF52954">
    <property type="entry name" value="Class II aaRS ABD-related"/>
    <property type="match status" value="1"/>
</dbReference>
<dbReference type="InterPro" id="IPR004154">
    <property type="entry name" value="Anticodon-bd"/>
</dbReference>
<dbReference type="GO" id="GO:0005524">
    <property type="term" value="F:ATP binding"/>
    <property type="evidence" value="ECO:0007669"/>
    <property type="project" value="UniProtKB-UniRule"/>
</dbReference>
<dbReference type="InterPro" id="IPR041715">
    <property type="entry name" value="HisRS-like_core"/>
</dbReference>
<dbReference type="HAMAP" id="MF_00127">
    <property type="entry name" value="His_tRNA_synth"/>
    <property type="match status" value="1"/>
</dbReference>
<dbReference type="InterPro" id="IPR036621">
    <property type="entry name" value="Anticodon-bd_dom_sf"/>
</dbReference>
<evidence type="ECO:0000313" key="9">
    <source>
        <dbReference type="Proteomes" id="UP000051096"/>
    </source>
</evidence>
<evidence type="ECO:0000256" key="3">
    <source>
        <dbReference type="ARBA" id="ARBA00023146"/>
    </source>
</evidence>
<reference evidence="8 9" key="1">
    <citation type="journal article" date="2015" name="Microbiome">
        <title>Genomic resolution of linkages in carbon, nitrogen, and sulfur cycling among widespread estuary sediment bacteria.</title>
        <authorList>
            <person name="Baker B.J."/>
            <person name="Lazar C.S."/>
            <person name="Teske A.P."/>
            <person name="Dick G.J."/>
        </authorList>
    </citation>
    <scope>NUCLEOTIDE SEQUENCE [LARGE SCALE GENOMIC DNA]</scope>
    <source>
        <strain evidence="8">SM23_60</strain>
    </source>
</reference>
<dbReference type="EC" id="6.1.1.21" evidence="5"/>
<dbReference type="Pfam" id="PF03129">
    <property type="entry name" value="HGTP_anticodon"/>
    <property type="match status" value="1"/>
</dbReference>
<dbReference type="InterPro" id="IPR045864">
    <property type="entry name" value="aa-tRNA-synth_II/BPL/LPL"/>
</dbReference>
<comment type="catalytic activity">
    <reaction evidence="4 5">
        <text>tRNA(His) + L-histidine + ATP = L-histidyl-tRNA(His) + AMP + diphosphate + H(+)</text>
        <dbReference type="Rhea" id="RHEA:17313"/>
        <dbReference type="Rhea" id="RHEA-COMP:9665"/>
        <dbReference type="Rhea" id="RHEA-COMP:9689"/>
        <dbReference type="ChEBI" id="CHEBI:15378"/>
        <dbReference type="ChEBI" id="CHEBI:30616"/>
        <dbReference type="ChEBI" id="CHEBI:33019"/>
        <dbReference type="ChEBI" id="CHEBI:57595"/>
        <dbReference type="ChEBI" id="CHEBI:78442"/>
        <dbReference type="ChEBI" id="CHEBI:78527"/>
        <dbReference type="ChEBI" id="CHEBI:456215"/>
        <dbReference type="EC" id="6.1.1.21"/>
    </reaction>
</comment>
<protein>
    <recommendedName>
        <fullName evidence="5">Histidine--tRNA ligase</fullName>
        <ecNumber evidence="5">6.1.1.21</ecNumber>
    </recommendedName>
    <alternativeName>
        <fullName evidence="5">Histidyl-tRNA synthetase</fullName>
        <shortName evidence="5">HisRS</shortName>
    </alternativeName>
</protein>
<dbReference type="AlphaFoldDB" id="A0A0S8GCT6"/>
<evidence type="ECO:0000256" key="6">
    <source>
        <dbReference type="PIRSR" id="PIRSR001549-1"/>
    </source>
</evidence>
<dbReference type="PIRSF" id="PIRSF001549">
    <property type="entry name" value="His-tRNA_synth"/>
    <property type="match status" value="1"/>
</dbReference>
<feature type="binding site" evidence="6">
    <location>
        <position position="122"/>
    </location>
    <ligand>
        <name>L-histidine</name>
        <dbReference type="ChEBI" id="CHEBI:57595"/>
    </ligand>
</feature>
<dbReference type="Gene3D" id="3.40.50.800">
    <property type="entry name" value="Anticodon-binding domain"/>
    <property type="match status" value="1"/>
</dbReference>
<dbReference type="CDD" id="cd00773">
    <property type="entry name" value="HisRS-like_core"/>
    <property type="match status" value="1"/>
</dbReference>
<dbReference type="EMBL" id="LJUO01000117">
    <property type="protein sequence ID" value="KPK69645.1"/>
    <property type="molecule type" value="Genomic_DNA"/>
</dbReference>
<comment type="subcellular location">
    <subcellularLocation>
        <location evidence="5">Cytoplasm</location>
    </subcellularLocation>
</comment>
<keyword evidence="5" id="KW-0963">Cytoplasm</keyword>
<dbReference type="GO" id="GO:0006427">
    <property type="term" value="P:histidyl-tRNA aminoacylation"/>
    <property type="evidence" value="ECO:0007669"/>
    <property type="project" value="UniProtKB-UniRule"/>
</dbReference>
<dbReference type="GO" id="GO:0004821">
    <property type="term" value="F:histidine-tRNA ligase activity"/>
    <property type="evidence" value="ECO:0007669"/>
    <property type="project" value="UniProtKB-UniRule"/>
</dbReference>
<evidence type="ECO:0000256" key="5">
    <source>
        <dbReference type="HAMAP-Rule" id="MF_00127"/>
    </source>
</evidence>
<dbReference type="InterPro" id="IPR006195">
    <property type="entry name" value="aa-tRNA-synth_II"/>
</dbReference>
<dbReference type="GO" id="GO:0005737">
    <property type="term" value="C:cytoplasm"/>
    <property type="evidence" value="ECO:0007669"/>
    <property type="project" value="UniProtKB-SubCell"/>
</dbReference>
<dbReference type="Gene3D" id="3.30.930.10">
    <property type="entry name" value="Bira Bifunctional Protein, Domain 2"/>
    <property type="match status" value="1"/>
</dbReference>
<dbReference type="PANTHER" id="PTHR43707:SF1">
    <property type="entry name" value="HISTIDINE--TRNA LIGASE, MITOCHONDRIAL-RELATED"/>
    <property type="match status" value="1"/>
</dbReference>
<organism evidence="8 9">
    <name type="scientific">candidate division WOR_3 bacterium SM23_60</name>
    <dbReference type="NCBI Taxonomy" id="1703780"/>
    <lineage>
        <taxon>Bacteria</taxon>
        <taxon>Bacteria division WOR-3</taxon>
    </lineage>
</organism>
<dbReference type="NCBIfam" id="TIGR00442">
    <property type="entry name" value="hisS"/>
    <property type="match status" value="1"/>
</dbReference>
<evidence type="ECO:0000259" key="7">
    <source>
        <dbReference type="PROSITE" id="PS50862"/>
    </source>
</evidence>
<comment type="subunit">
    <text evidence="5">Homodimer.</text>
</comment>